<accession>A0A518DJ11</accession>
<evidence type="ECO:0000313" key="4">
    <source>
        <dbReference type="Proteomes" id="UP000317429"/>
    </source>
</evidence>
<dbReference type="AlphaFoldDB" id="A0A518DJ11"/>
<sequence length="619" mass="65827" precursor="true">MHNTLSPSIRLAGLVAGALLPLAAGGPAALGADFFISSQADFDAYRGATFAPGDNILFERGKSFTGMFAPKTAGAAGNVITISAYGEGNRPVLNNQGVIHPHPTRSGATVSAGLLLFNSEYVEVSDLEITNNNGGNQSADLFGIYVLGEDTGKIHNHIYLNNNYVHHINGGVAGKKRGGIHVHGYSPTSSRATTYNDVRIVNNVIDQIGGVGIGTDIDDADIEDAQDFQGDQRANAIKNLYVAHNWVGNTGRNSVIARDSDHAVYEYNTSANSSRHSTGNSFFNFKTIGLTFQYNEAYGNVGEPGDHDRGGFDADYKSKGTVIQYNYSHGNHWFASVMKKPLTDVTIRYNLSVNDLHGAYHYGFEGETDATDVKIYNNTHFFSRGITPELIGPNLERTPLNTTFNNNIFYSSGSGAAGANADNGQNVVYDTNVYFRITPPTSEVNPLTDNPRLAGPGAEPYDVDMEFGRHVLDGYRLAENSPYFGQGIVMPNNGGLDFWGVPVPADAAELGASQRAPVGGVPGDFNGDGAVDLADYTVWRDNLGAQEGGSVLAGNGSGGVVDQEDYTLWKNNFGTGPALLTGGVVPEPSPASLLLVGVAAAHWVLRLAKSPEAPQPGSR</sequence>
<dbReference type="KEGG" id="pnd:Pla175_48640"/>
<dbReference type="InterPro" id="IPR018247">
    <property type="entry name" value="EF_Hand_1_Ca_BS"/>
</dbReference>
<dbReference type="SUPFAM" id="SSF51126">
    <property type="entry name" value="Pectin lyase-like"/>
    <property type="match status" value="1"/>
</dbReference>
<name>A0A518DJ11_9BACT</name>
<gene>
    <name evidence="3" type="ORF">Pla175_48640</name>
</gene>
<evidence type="ECO:0000313" key="3">
    <source>
        <dbReference type="EMBL" id="QDU91436.1"/>
    </source>
</evidence>
<protein>
    <recommendedName>
        <fullName evidence="1">Probable pectate lyase C</fullName>
    </recommendedName>
</protein>
<dbReference type="InterPro" id="IPR012334">
    <property type="entry name" value="Pectin_lyas_fold"/>
</dbReference>
<keyword evidence="2" id="KW-0732">Signal</keyword>
<reference evidence="3 4" key="1">
    <citation type="submission" date="2019-02" db="EMBL/GenBank/DDBJ databases">
        <title>Deep-cultivation of Planctomycetes and their phenomic and genomic characterization uncovers novel biology.</title>
        <authorList>
            <person name="Wiegand S."/>
            <person name="Jogler M."/>
            <person name="Boedeker C."/>
            <person name="Pinto D."/>
            <person name="Vollmers J."/>
            <person name="Rivas-Marin E."/>
            <person name="Kohn T."/>
            <person name="Peeters S.H."/>
            <person name="Heuer A."/>
            <person name="Rast P."/>
            <person name="Oberbeckmann S."/>
            <person name="Bunk B."/>
            <person name="Jeske O."/>
            <person name="Meyerdierks A."/>
            <person name="Storesund J.E."/>
            <person name="Kallscheuer N."/>
            <person name="Luecker S."/>
            <person name="Lage O.M."/>
            <person name="Pohl T."/>
            <person name="Merkel B.J."/>
            <person name="Hornburger P."/>
            <person name="Mueller R.-W."/>
            <person name="Bruemmer F."/>
            <person name="Labrenz M."/>
            <person name="Spormann A.M."/>
            <person name="Op den Camp H."/>
            <person name="Overmann J."/>
            <person name="Amann R."/>
            <person name="Jetten M.S.M."/>
            <person name="Mascher T."/>
            <person name="Medema M.H."/>
            <person name="Devos D.P."/>
            <person name="Kaster A.-K."/>
            <person name="Ovreas L."/>
            <person name="Rohde M."/>
            <person name="Galperin M.Y."/>
            <person name="Jogler C."/>
        </authorList>
    </citation>
    <scope>NUCLEOTIDE SEQUENCE [LARGE SCALE GENOMIC DNA]</scope>
    <source>
        <strain evidence="3 4">Pla175</strain>
    </source>
</reference>
<dbReference type="EMBL" id="CP036291">
    <property type="protein sequence ID" value="QDU91436.1"/>
    <property type="molecule type" value="Genomic_DNA"/>
</dbReference>
<feature type="signal peptide" evidence="2">
    <location>
        <begin position="1"/>
        <end position="31"/>
    </location>
</feature>
<dbReference type="RefSeq" id="WP_145291547.1">
    <property type="nucleotide sequence ID" value="NZ_CP036291.1"/>
</dbReference>
<evidence type="ECO:0000256" key="1">
    <source>
        <dbReference type="ARBA" id="ARBA00016512"/>
    </source>
</evidence>
<organism evidence="3 4">
    <name type="scientific">Pirellulimonas nuda</name>
    <dbReference type="NCBI Taxonomy" id="2528009"/>
    <lineage>
        <taxon>Bacteria</taxon>
        <taxon>Pseudomonadati</taxon>
        <taxon>Planctomycetota</taxon>
        <taxon>Planctomycetia</taxon>
        <taxon>Pirellulales</taxon>
        <taxon>Lacipirellulaceae</taxon>
        <taxon>Pirellulimonas</taxon>
    </lineage>
</organism>
<dbReference type="Gene3D" id="2.160.20.10">
    <property type="entry name" value="Single-stranded right-handed beta-helix, Pectin lyase-like"/>
    <property type="match status" value="1"/>
</dbReference>
<feature type="chain" id="PRO_5022231237" description="Probable pectate lyase C" evidence="2">
    <location>
        <begin position="32"/>
        <end position="619"/>
    </location>
</feature>
<dbReference type="Proteomes" id="UP000317429">
    <property type="component" value="Chromosome"/>
</dbReference>
<evidence type="ECO:0000256" key="2">
    <source>
        <dbReference type="SAM" id="SignalP"/>
    </source>
</evidence>
<dbReference type="PROSITE" id="PS00018">
    <property type="entry name" value="EF_HAND_1"/>
    <property type="match status" value="1"/>
</dbReference>
<dbReference type="OrthoDB" id="3333873at2"/>
<keyword evidence="4" id="KW-1185">Reference proteome</keyword>
<proteinExistence type="predicted"/>
<dbReference type="InterPro" id="IPR011050">
    <property type="entry name" value="Pectin_lyase_fold/virulence"/>
</dbReference>